<feature type="domain" description="RNA polymerase sigma factor 70 region 4 type 2" evidence="6">
    <location>
        <begin position="115"/>
        <end position="164"/>
    </location>
</feature>
<dbReference type="RefSeq" id="WP_090251316.1">
    <property type="nucleotide sequence ID" value="NZ_FPAS01000005.1"/>
</dbReference>
<protein>
    <submittedName>
        <fullName evidence="7">RNA polymerase sigma-70 factor, ECF subfamily</fullName>
    </submittedName>
</protein>
<accession>A0A1I7BB91</accession>
<keyword evidence="2" id="KW-0805">Transcription regulation</keyword>
<dbReference type="PANTHER" id="PTHR43133">
    <property type="entry name" value="RNA POLYMERASE ECF-TYPE SIGMA FACTO"/>
    <property type="match status" value="1"/>
</dbReference>
<dbReference type="AlphaFoldDB" id="A0A1I7BB91"/>
<evidence type="ECO:0000259" key="5">
    <source>
        <dbReference type="Pfam" id="PF04542"/>
    </source>
</evidence>
<dbReference type="InterPro" id="IPR013249">
    <property type="entry name" value="RNA_pol_sigma70_r4_t2"/>
</dbReference>
<name>A0A1I7BB91_9FLAO</name>
<dbReference type="CDD" id="cd06171">
    <property type="entry name" value="Sigma70_r4"/>
    <property type="match status" value="1"/>
</dbReference>
<dbReference type="GO" id="GO:0016987">
    <property type="term" value="F:sigma factor activity"/>
    <property type="evidence" value="ECO:0007669"/>
    <property type="project" value="UniProtKB-KW"/>
</dbReference>
<keyword evidence="8" id="KW-1185">Reference proteome</keyword>
<evidence type="ECO:0000313" key="7">
    <source>
        <dbReference type="EMBL" id="SFT84500.1"/>
    </source>
</evidence>
<evidence type="ECO:0000259" key="6">
    <source>
        <dbReference type="Pfam" id="PF08281"/>
    </source>
</evidence>
<evidence type="ECO:0000256" key="4">
    <source>
        <dbReference type="ARBA" id="ARBA00023163"/>
    </source>
</evidence>
<dbReference type="PANTHER" id="PTHR43133:SF46">
    <property type="entry name" value="RNA POLYMERASE SIGMA-70 FACTOR ECF SUBFAMILY"/>
    <property type="match status" value="1"/>
</dbReference>
<evidence type="ECO:0000256" key="3">
    <source>
        <dbReference type="ARBA" id="ARBA00023082"/>
    </source>
</evidence>
<dbReference type="SUPFAM" id="SSF88946">
    <property type="entry name" value="Sigma2 domain of RNA polymerase sigma factors"/>
    <property type="match status" value="1"/>
</dbReference>
<dbReference type="Pfam" id="PF04542">
    <property type="entry name" value="Sigma70_r2"/>
    <property type="match status" value="1"/>
</dbReference>
<dbReference type="GO" id="GO:0006352">
    <property type="term" value="P:DNA-templated transcription initiation"/>
    <property type="evidence" value="ECO:0007669"/>
    <property type="project" value="InterPro"/>
</dbReference>
<evidence type="ECO:0000256" key="2">
    <source>
        <dbReference type="ARBA" id="ARBA00023015"/>
    </source>
</evidence>
<dbReference type="OrthoDB" id="1056775at2"/>
<dbReference type="InterPro" id="IPR014284">
    <property type="entry name" value="RNA_pol_sigma-70_dom"/>
</dbReference>
<gene>
    <name evidence="7" type="ORF">SAMN05216474_2649</name>
</gene>
<feature type="domain" description="RNA polymerase sigma-70 region 2" evidence="5">
    <location>
        <begin position="21"/>
        <end position="88"/>
    </location>
</feature>
<dbReference type="NCBIfam" id="TIGR02937">
    <property type="entry name" value="sigma70-ECF"/>
    <property type="match status" value="1"/>
</dbReference>
<dbReference type="InterPro" id="IPR013325">
    <property type="entry name" value="RNA_pol_sigma_r2"/>
</dbReference>
<sequence length="178" mass="20504">MDEETLVKKCVSGNAKAQKMLFDTYAPKMMGVSLRYMKDVASAEDVLQNGFIKVFNNLYNFDNRGSLEGWIRRIVVNTALDEIRKNKKRQNDIDITESEYLSPQNDFILENLMAEDLMKLIQTLPEGYRTVFNLFAIEGYSHKEIADQLGVSENTSKSQYSRAKGFIRKLLEENGIER</sequence>
<dbReference type="STRING" id="477690.SAMN05216474_2649"/>
<keyword evidence="3" id="KW-0731">Sigma factor</keyword>
<dbReference type="EMBL" id="FPAS01000005">
    <property type="protein sequence ID" value="SFT84500.1"/>
    <property type="molecule type" value="Genomic_DNA"/>
</dbReference>
<dbReference type="Gene3D" id="1.10.1740.10">
    <property type="match status" value="1"/>
</dbReference>
<dbReference type="Proteomes" id="UP000236454">
    <property type="component" value="Unassembled WGS sequence"/>
</dbReference>
<dbReference type="SUPFAM" id="SSF88659">
    <property type="entry name" value="Sigma3 and sigma4 domains of RNA polymerase sigma factors"/>
    <property type="match status" value="1"/>
</dbReference>
<keyword evidence="4" id="KW-0804">Transcription</keyword>
<reference evidence="7 8" key="1">
    <citation type="submission" date="2016-10" db="EMBL/GenBank/DDBJ databases">
        <authorList>
            <person name="de Groot N.N."/>
        </authorList>
    </citation>
    <scope>NUCLEOTIDE SEQUENCE [LARGE SCALE GENOMIC DNA]</scope>
    <source>
        <strain evidence="7 8">CGMCC 1.7005</strain>
    </source>
</reference>
<dbReference type="Pfam" id="PF08281">
    <property type="entry name" value="Sigma70_r4_2"/>
    <property type="match status" value="1"/>
</dbReference>
<dbReference type="InterPro" id="IPR013324">
    <property type="entry name" value="RNA_pol_sigma_r3/r4-like"/>
</dbReference>
<proteinExistence type="inferred from homology"/>
<evidence type="ECO:0000313" key="8">
    <source>
        <dbReference type="Proteomes" id="UP000236454"/>
    </source>
</evidence>
<organism evidence="7 8">
    <name type="scientific">Lishizhenia tianjinensis</name>
    <dbReference type="NCBI Taxonomy" id="477690"/>
    <lineage>
        <taxon>Bacteria</taxon>
        <taxon>Pseudomonadati</taxon>
        <taxon>Bacteroidota</taxon>
        <taxon>Flavobacteriia</taxon>
        <taxon>Flavobacteriales</taxon>
        <taxon>Crocinitomicaceae</taxon>
        <taxon>Lishizhenia</taxon>
    </lineage>
</organism>
<dbReference type="GO" id="GO:0003677">
    <property type="term" value="F:DNA binding"/>
    <property type="evidence" value="ECO:0007669"/>
    <property type="project" value="InterPro"/>
</dbReference>
<comment type="similarity">
    <text evidence="1">Belongs to the sigma-70 factor family. ECF subfamily.</text>
</comment>
<dbReference type="InterPro" id="IPR007627">
    <property type="entry name" value="RNA_pol_sigma70_r2"/>
</dbReference>
<dbReference type="InterPro" id="IPR039425">
    <property type="entry name" value="RNA_pol_sigma-70-like"/>
</dbReference>
<dbReference type="Gene3D" id="1.10.10.10">
    <property type="entry name" value="Winged helix-like DNA-binding domain superfamily/Winged helix DNA-binding domain"/>
    <property type="match status" value="1"/>
</dbReference>
<evidence type="ECO:0000256" key="1">
    <source>
        <dbReference type="ARBA" id="ARBA00010641"/>
    </source>
</evidence>
<dbReference type="InterPro" id="IPR036388">
    <property type="entry name" value="WH-like_DNA-bd_sf"/>
</dbReference>